<evidence type="ECO:0000313" key="3">
    <source>
        <dbReference type="Proteomes" id="UP001165366"/>
    </source>
</evidence>
<gene>
    <name evidence="2" type="ORF">L6773_04510</name>
</gene>
<feature type="region of interest" description="Disordered" evidence="1">
    <location>
        <begin position="1"/>
        <end position="29"/>
    </location>
</feature>
<organism evidence="2 3">
    <name type="scientific">Rhodohalobacter sulfatireducens</name>
    <dbReference type="NCBI Taxonomy" id="2911366"/>
    <lineage>
        <taxon>Bacteria</taxon>
        <taxon>Pseudomonadati</taxon>
        <taxon>Balneolota</taxon>
        <taxon>Balneolia</taxon>
        <taxon>Balneolales</taxon>
        <taxon>Balneolaceae</taxon>
        <taxon>Rhodohalobacter</taxon>
    </lineage>
</organism>
<comment type="caution">
    <text evidence="2">The sequence shown here is derived from an EMBL/GenBank/DDBJ whole genome shotgun (WGS) entry which is preliminary data.</text>
</comment>
<dbReference type="Proteomes" id="UP001165366">
    <property type="component" value="Unassembled WGS sequence"/>
</dbReference>
<dbReference type="EMBL" id="JAKLWS010000003">
    <property type="protein sequence ID" value="MCG2587814.1"/>
    <property type="molecule type" value="Genomic_DNA"/>
</dbReference>
<dbReference type="RefSeq" id="WP_237852657.1">
    <property type="nucleotide sequence ID" value="NZ_JAKLWS010000003.1"/>
</dbReference>
<name>A0ABS9KAD8_9BACT</name>
<reference evidence="2" key="1">
    <citation type="submission" date="2022-01" db="EMBL/GenBank/DDBJ databases">
        <authorList>
            <person name="Wang Y."/>
        </authorList>
    </citation>
    <scope>NUCLEOTIDE SEQUENCE</scope>
    <source>
        <strain evidence="2">WB101</strain>
    </source>
</reference>
<keyword evidence="3" id="KW-1185">Reference proteome</keyword>
<protein>
    <submittedName>
        <fullName evidence="2">Uncharacterized protein</fullName>
    </submittedName>
</protein>
<sequence>MGKKVLALRSSEVSERRSGPGTPTHEASEIKGDLNREALLRNINARIEIRRIQIA</sequence>
<evidence type="ECO:0000313" key="2">
    <source>
        <dbReference type="EMBL" id="MCG2587814.1"/>
    </source>
</evidence>
<accession>A0ABS9KAD8</accession>
<proteinExistence type="predicted"/>
<reference evidence="2" key="2">
    <citation type="submission" date="2024-05" db="EMBL/GenBank/DDBJ databases">
        <title>Rhodohalobacter halophilus gen. nov., sp. nov., a moderately halophilic member of the family Balneolaceae.</title>
        <authorList>
            <person name="Xia J."/>
        </authorList>
    </citation>
    <scope>NUCLEOTIDE SEQUENCE</scope>
    <source>
        <strain evidence="2">WB101</strain>
    </source>
</reference>
<evidence type="ECO:0000256" key="1">
    <source>
        <dbReference type="SAM" id="MobiDB-lite"/>
    </source>
</evidence>